<protein>
    <submittedName>
        <fullName evidence="2">Uncharacterized protein</fullName>
    </submittedName>
</protein>
<keyword evidence="1" id="KW-1133">Transmembrane helix</keyword>
<organism evidence="2 3">
    <name type="scientific">Brachybacterium sacelli</name>
    <dbReference type="NCBI Taxonomy" id="173364"/>
    <lineage>
        <taxon>Bacteria</taxon>
        <taxon>Bacillati</taxon>
        <taxon>Actinomycetota</taxon>
        <taxon>Actinomycetes</taxon>
        <taxon>Micrococcales</taxon>
        <taxon>Dermabacteraceae</taxon>
        <taxon>Brachybacterium</taxon>
    </lineage>
</organism>
<reference evidence="2 3" key="1">
    <citation type="submission" date="2021-03" db="EMBL/GenBank/DDBJ databases">
        <title>Sequencing the genomes of 1000 actinobacteria strains.</title>
        <authorList>
            <person name="Klenk H.-P."/>
        </authorList>
    </citation>
    <scope>NUCLEOTIDE SEQUENCE [LARGE SCALE GENOMIC DNA]</scope>
    <source>
        <strain evidence="2 3">DSM 14566</strain>
    </source>
</reference>
<comment type="caution">
    <text evidence="2">The sequence shown here is derived from an EMBL/GenBank/DDBJ whole genome shotgun (WGS) entry which is preliminary data.</text>
</comment>
<evidence type="ECO:0000313" key="3">
    <source>
        <dbReference type="Proteomes" id="UP001519290"/>
    </source>
</evidence>
<name>A0ABS4X3N9_9MICO</name>
<accession>A0ABS4X3N9</accession>
<gene>
    <name evidence="2" type="ORF">JOF43_003050</name>
</gene>
<evidence type="ECO:0000313" key="2">
    <source>
        <dbReference type="EMBL" id="MBP2383061.1"/>
    </source>
</evidence>
<evidence type="ECO:0000256" key="1">
    <source>
        <dbReference type="SAM" id="Phobius"/>
    </source>
</evidence>
<feature type="transmembrane region" description="Helical" evidence="1">
    <location>
        <begin position="89"/>
        <end position="114"/>
    </location>
</feature>
<keyword evidence="1" id="KW-0472">Membrane</keyword>
<sequence>MDPVLALSASAALLLGVVLALSAMRCRSGRGGRARSWVRSEGIDARTGHAYGEVAVLVVLPLLAQSLLVAGLLMALGSVEMLRGAVVGLLVPAAVVAEVLLWIVLLLATGYRAIMPLWVYPSWLRPQRRREREVIRSR</sequence>
<dbReference type="RefSeq" id="WP_209903628.1">
    <property type="nucleotide sequence ID" value="NZ_BAAAJW010000005.1"/>
</dbReference>
<dbReference type="EMBL" id="JAGIOD010000002">
    <property type="protein sequence ID" value="MBP2383061.1"/>
    <property type="molecule type" value="Genomic_DNA"/>
</dbReference>
<feature type="transmembrane region" description="Helical" evidence="1">
    <location>
        <begin position="54"/>
        <end position="77"/>
    </location>
</feature>
<keyword evidence="1" id="KW-0812">Transmembrane</keyword>
<proteinExistence type="predicted"/>
<dbReference type="Proteomes" id="UP001519290">
    <property type="component" value="Unassembled WGS sequence"/>
</dbReference>
<keyword evidence="3" id="KW-1185">Reference proteome</keyword>